<gene>
    <name evidence="14" type="ORF">MtrunA17_Chr7g0227231</name>
</gene>
<keyword evidence="9 12" id="KW-0472">Membrane</keyword>
<evidence type="ECO:0000256" key="11">
    <source>
        <dbReference type="ARBA" id="ARBA00038043"/>
    </source>
</evidence>
<evidence type="ECO:0000256" key="6">
    <source>
        <dbReference type="ARBA" id="ARBA00022729"/>
    </source>
</evidence>
<evidence type="ECO:0000256" key="1">
    <source>
        <dbReference type="ARBA" id="ARBA00004170"/>
    </source>
</evidence>
<keyword evidence="4" id="KW-0964">Secreted</keyword>
<feature type="domain" description="Leucine-rich repeat-containing N-terminal plant-type" evidence="13">
    <location>
        <begin position="73"/>
        <end position="110"/>
    </location>
</feature>
<evidence type="ECO:0000313" key="15">
    <source>
        <dbReference type="Proteomes" id="UP000265566"/>
    </source>
</evidence>
<protein>
    <submittedName>
        <fullName evidence="14">Putative leucine-rich repeat-containing, plant-type, leucine-rich repeat domain, L</fullName>
    </submittedName>
</protein>
<dbReference type="SUPFAM" id="SSF52058">
    <property type="entry name" value="L domain-like"/>
    <property type="match status" value="1"/>
</dbReference>
<keyword evidence="10" id="KW-1015">Disulfide bond</keyword>
<evidence type="ECO:0000256" key="12">
    <source>
        <dbReference type="SAM" id="Phobius"/>
    </source>
</evidence>
<dbReference type="Proteomes" id="UP000265566">
    <property type="component" value="Chromosome 7"/>
</dbReference>
<evidence type="ECO:0000313" key="14">
    <source>
        <dbReference type="EMBL" id="RHN45151.1"/>
    </source>
</evidence>
<keyword evidence="12" id="KW-0812">Transmembrane</keyword>
<evidence type="ECO:0000256" key="7">
    <source>
        <dbReference type="ARBA" id="ARBA00022737"/>
    </source>
</evidence>
<keyword evidence="5" id="KW-0433">Leucine-rich repeat</keyword>
<dbReference type="Pfam" id="PF08263">
    <property type="entry name" value="LRRNT_2"/>
    <property type="match status" value="1"/>
</dbReference>
<evidence type="ECO:0000256" key="4">
    <source>
        <dbReference type="ARBA" id="ARBA00022525"/>
    </source>
</evidence>
<evidence type="ECO:0000256" key="10">
    <source>
        <dbReference type="ARBA" id="ARBA00023157"/>
    </source>
</evidence>
<dbReference type="InterPro" id="IPR032675">
    <property type="entry name" value="LRR_dom_sf"/>
</dbReference>
<evidence type="ECO:0000259" key="13">
    <source>
        <dbReference type="Pfam" id="PF08263"/>
    </source>
</evidence>
<dbReference type="Gene3D" id="3.80.10.10">
    <property type="entry name" value="Ribonuclease Inhibitor"/>
    <property type="match status" value="1"/>
</dbReference>
<evidence type="ECO:0000256" key="2">
    <source>
        <dbReference type="ARBA" id="ARBA00004191"/>
    </source>
</evidence>
<dbReference type="GO" id="GO:0006952">
    <property type="term" value="P:defense response"/>
    <property type="evidence" value="ECO:0007669"/>
    <property type="project" value="UniProtKB-KW"/>
</dbReference>
<dbReference type="GO" id="GO:0016020">
    <property type="term" value="C:membrane"/>
    <property type="evidence" value="ECO:0007669"/>
    <property type="project" value="UniProtKB-SubCell"/>
</dbReference>
<keyword evidence="6" id="KW-0732">Signal</keyword>
<sequence>MQCTCVTRFPIDIYNYIYLDSINTLYIFLTPTSNNHQSYYTKMERKSIFLLLLFLPSLTFSLISSPPRPNLCHPDDEKVLLKIKDYFHNTSLFSTWIPHTDCCKWRIVSCKKIPKTTIHRVNFLEIDGADDLVGTIPPLIADLPYLETLIFRLLPNLTGPIPQAIARLPHLKFVLLNWNNLTGPIPDYFSKLTNLATLGLNNNQLTGPIPAYLGRLPKLQGLDLYDNHLTGPIPDSFGSFKAGSQVTLSNNMLSGPIPRSLGKVNFSIFEAAGNQLTGDASFLFGESKTELAHLDLSRNKLSFDLSKVVMPVGQLESNLLVLRLENNMIYGKLPAWLGQASLLYDFNVSYNQLFGPIPTVGGKLQEFDPSSFSHNKGLCGSPLPPCKQGRPGSIELFALAQERASL</sequence>
<keyword evidence="12" id="KW-1133">Transmembrane helix</keyword>
<dbReference type="FunFam" id="3.80.10.10:FF:000400">
    <property type="entry name" value="Nuclear pore complex protein NUP107"/>
    <property type="match status" value="1"/>
</dbReference>
<evidence type="ECO:0000256" key="8">
    <source>
        <dbReference type="ARBA" id="ARBA00022821"/>
    </source>
</evidence>
<evidence type="ECO:0000256" key="5">
    <source>
        <dbReference type="ARBA" id="ARBA00022614"/>
    </source>
</evidence>
<dbReference type="InterPro" id="IPR013210">
    <property type="entry name" value="LRR_N_plant-typ"/>
</dbReference>
<keyword evidence="3" id="KW-0134">Cell wall</keyword>
<dbReference type="PANTHER" id="PTHR48059:SF28">
    <property type="entry name" value="POLYGALACTURONASE INHIBITOR 1-LIKE"/>
    <property type="match status" value="1"/>
</dbReference>
<comment type="similarity">
    <text evidence="11">Belongs to the polygalacturonase-inhibiting protein family.</text>
</comment>
<comment type="caution">
    <text evidence="14">The sequence shown here is derived from an EMBL/GenBank/DDBJ whole genome shotgun (WGS) entry which is preliminary data.</text>
</comment>
<dbReference type="PANTHER" id="PTHR48059">
    <property type="entry name" value="POLYGALACTURONASE INHIBITOR 1"/>
    <property type="match status" value="1"/>
</dbReference>
<evidence type="ECO:0000256" key="3">
    <source>
        <dbReference type="ARBA" id="ARBA00022512"/>
    </source>
</evidence>
<dbReference type="InterPro" id="IPR051848">
    <property type="entry name" value="PGIP"/>
</dbReference>
<name>A0A396GY52_MEDTR</name>
<comment type="subcellular location">
    <subcellularLocation>
        <location evidence="1">Membrane</location>
        <topology evidence="1">Peripheral membrane protein</topology>
    </subcellularLocation>
    <subcellularLocation>
        <location evidence="2">Secreted</location>
        <location evidence="2">Cell wall</location>
    </subcellularLocation>
</comment>
<keyword evidence="7" id="KW-0677">Repeat</keyword>
<keyword evidence="8" id="KW-0611">Plant defense</keyword>
<dbReference type="AlphaFoldDB" id="A0A396GY52"/>
<organism evidence="14 15">
    <name type="scientific">Medicago truncatula</name>
    <name type="common">Barrel medic</name>
    <name type="synonym">Medicago tribuloides</name>
    <dbReference type="NCBI Taxonomy" id="3880"/>
    <lineage>
        <taxon>Eukaryota</taxon>
        <taxon>Viridiplantae</taxon>
        <taxon>Streptophyta</taxon>
        <taxon>Embryophyta</taxon>
        <taxon>Tracheophyta</taxon>
        <taxon>Spermatophyta</taxon>
        <taxon>Magnoliopsida</taxon>
        <taxon>eudicotyledons</taxon>
        <taxon>Gunneridae</taxon>
        <taxon>Pentapetalae</taxon>
        <taxon>rosids</taxon>
        <taxon>fabids</taxon>
        <taxon>Fabales</taxon>
        <taxon>Fabaceae</taxon>
        <taxon>Papilionoideae</taxon>
        <taxon>50 kb inversion clade</taxon>
        <taxon>NPAAA clade</taxon>
        <taxon>Hologalegina</taxon>
        <taxon>IRL clade</taxon>
        <taxon>Trifolieae</taxon>
        <taxon>Medicago</taxon>
    </lineage>
</organism>
<dbReference type="Pfam" id="PF00560">
    <property type="entry name" value="LRR_1"/>
    <property type="match status" value="3"/>
</dbReference>
<dbReference type="Gramene" id="rna39368">
    <property type="protein sequence ID" value="RHN45151.1"/>
    <property type="gene ID" value="gene39368"/>
</dbReference>
<proteinExistence type="inferred from homology"/>
<evidence type="ECO:0000256" key="9">
    <source>
        <dbReference type="ARBA" id="ARBA00023136"/>
    </source>
</evidence>
<dbReference type="EMBL" id="PSQE01000007">
    <property type="protein sequence ID" value="RHN45151.1"/>
    <property type="molecule type" value="Genomic_DNA"/>
</dbReference>
<reference evidence="15" key="1">
    <citation type="journal article" date="2018" name="Nat. Plants">
        <title>Whole-genome landscape of Medicago truncatula symbiotic genes.</title>
        <authorList>
            <person name="Pecrix Y."/>
            <person name="Staton S.E."/>
            <person name="Sallet E."/>
            <person name="Lelandais-Briere C."/>
            <person name="Moreau S."/>
            <person name="Carrere S."/>
            <person name="Blein T."/>
            <person name="Jardinaud M.F."/>
            <person name="Latrasse D."/>
            <person name="Zouine M."/>
            <person name="Zahm M."/>
            <person name="Kreplak J."/>
            <person name="Mayjonade B."/>
            <person name="Satge C."/>
            <person name="Perez M."/>
            <person name="Cauet S."/>
            <person name="Marande W."/>
            <person name="Chantry-Darmon C."/>
            <person name="Lopez-Roques C."/>
            <person name="Bouchez O."/>
            <person name="Berard A."/>
            <person name="Debelle F."/>
            <person name="Munos S."/>
            <person name="Bendahmane A."/>
            <person name="Berges H."/>
            <person name="Niebel A."/>
            <person name="Buitink J."/>
            <person name="Frugier F."/>
            <person name="Benhamed M."/>
            <person name="Crespi M."/>
            <person name="Gouzy J."/>
            <person name="Gamas P."/>
        </authorList>
    </citation>
    <scope>NUCLEOTIDE SEQUENCE [LARGE SCALE GENOMIC DNA]</scope>
    <source>
        <strain evidence="15">cv. Jemalong A17</strain>
    </source>
</reference>
<feature type="transmembrane region" description="Helical" evidence="12">
    <location>
        <begin position="47"/>
        <end position="64"/>
    </location>
</feature>
<dbReference type="InterPro" id="IPR001611">
    <property type="entry name" value="Leu-rich_rpt"/>
</dbReference>
<accession>A0A396GY52</accession>